<dbReference type="PROSITE" id="PS50531">
    <property type="entry name" value="HTH_IS21"/>
    <property type="match status" value="1"/>
</dbReference>
<dbReference type="GO" id="GO:0003677">
    <property type="term" value="F:DNA binding"/>
    <property type="evidence" value="ECO:0007669"/>
    <property type="project" value="UniProtKB-KW"/>
</dbReference>
<gene>
    <name evidence="7" type="ORF">G7Y29_02300</name>
</gene>
<dbReference type="EMBL" id="CP064955">
    <property type="protein sequence ID" value="QPK83663.1"/>
    <property type="molecule type" value="Genomic_DNA"/>
</dbReference>
<feature type="domain" description="HTH IS21-type" evidence="5">
    <location>
        <begin position="5"/>
        <end position="67"/>
    </location>
</feature>
<evidence type="ECO:0000256" key="4">
    <source>
        <dbReference type="ARBA" id="ARBA00023172"/>
    </source>
</evidence>
<dbReference type="AlphaFoldDB" id="A0A7T0KMV3"/>
<evidence type="ECO:0000256" key="2">
    <source>
        <dbReference type="ARBA" id="ARBA00022578"/>
    </source>
</evidence>
<keyword evidence="3" id="KW-0238">DNA-binding</keyword>
<dbReference type="InterPro" id="IPR012337">
    <property type="entry name" value="RNaseH-like_sf"/>
</dbReference>
<dbReference type="GO" id="GO:0032196">
    <property type="term" value="P:transposition"/>
    <property type="evidence" value="ECO:0007669"/>
    <property type="project" value="UniProtKB-KW"/>
</dbReference>
<dbReference type="GO" id="GO:0006310">
    <property type="term" value="P:DNA recombination"/>
    <property type="evidence" value="ECO:0007669"/>
    <property type="project" value="UniProtKB-KW"/>
</dbReference>
<evidence type="ECO:0000259" key="5">
    <source>
        <dbReference type="PROSITE" id="PS50531"/>
    </source>
</evidence>
<comment type="similarity">
    <text evidence="1">Belongs to the transposase IS21/IS408/IS1162 family.</text>
</comment>
<keyword evidence="8" id="KW-1185">Reference proteome</keyword>
<dbReference type="Proteomes" id="UP000594586">
    <property type="component" value="Chromosome"/>
</dbReference>
<dbReference type="PANTHER" id="PTHR35004">
    <property type="entry name" value="TRANSPOSASE RV3428C-RELATED"/>
    <property type="match status" value="1"/>
</dbReference>
<name>A0A7T0KMV3_9CORY</name>
<evidence type="ECO:0000256" key="3">
    <source>
        <dbReference type="ARBA" id="ARBA00023125"/>
    </source>
</evidence>
<dbReference type="KEGG" id="cqn:G7Y29_02300"/>
<dbReference type="RefSeq" id="WP_196820167.1">
    <property type="nucleotide sequence ID" value="NZ_CP064955.1"/>
</dbReference>
<evidence type="ECO:0000313" key="7">
    <source>
        <dbReference type="EMBL" id="QPK83663.1"/>
    </source>
</evidence>
<dbReference type="InterPro" id="IPR017894">
    <property type="entry name" value="HTH_IS21_transposase_type"/>
</dbReference>
<proteinExistence type="inferred from homology"/>
<sequence>MISLEEWVQIRYLRGQGLSLRKIAAEVGCAKKTVEKALASDSPPCYKPRDAKGTSFDPFESQVRELLAETPQLNAKVLAQRVGWTGSDSWFRKHVARIRPEYMPADPVDTLTHAPGREIQCDLTFAPGGLPDADGVYRALPVLVMAASHSRFAAACVLPSRTTDDLIAGMWQLITRDFQAVPDRLVWDHESGIGKAKLCEPVAAFGGALGCRIVQTPPRDPESKGIVERTNGYMKRSFFPGRRFSDPVDVQAQLDEWFTTIANARVHTTLKATPADLFAADQRAMRPLPPYEASWV</sequence>
<dbReference type="NCBIfam" id="NF033546">
    <property type="entry name" value="transpos_IS21"/>
    <property type="match status" value="1"/>
</dbReference>
<dbReference type="PROSITE" id="PS50994">
    <property type="entry name" value="INTEGRASE"/>
    <property type="match status" value="1"/>
</dbReference>
<reference evidence="7 8" key="1">
    <citation type="submission" date="2020-11" db="EMBL/GenBank/DDBJ databases">
        <title>Corynebacterium sp. MC1420.</title>
        <authorList>
            <person name="Zhou J."/>
        </authorList>
    </citation>
    <scope>NUCLEOTIDE SEQUENCE [LARGE SCALE GENOMIC DNA]</scope>
    <source>
        <strain evidence="7 8">MC1420</strain>
    </source>
</reference>
<evidence type="ECO:0000313" key="8">
    <source>
        <dbReference type="Proteomes" id="UP000594586"/>
    </source>
</evidence>
<dbReference type="SUPFAM" id="SSF53098">
    <property type="entry name" value="Ribonuclease H-like"/>
    <property type="match status" value="1"/>
</dbReference>
<keyword evidence="2" id="KW-0815">Transposition</keyword>
<evidence type="ECO:0000259" key="6">
    <source>
        <dbReference type="PROSITE" id="PS50994"/>
    </source>
</evidence>
<keyword evidence="4" id="KW-0233">DNA recombination</keyword>
<organism evidence="7 8">
    <name type="scientific">Corynebacterium qintianiae</name>
    <dbReference type="NCBI Taxonomy" id="2709392"/>
    <lineage>
        <taxon>Bacteria</taxon>
        <taxon>Bacillati</taxon>
        <taxon>Actinomycetota</taxon>
        <taxon>Actinomycetes</taxon>
        <taxon>Mycobacteriales</taxon>
        <taxon>Corynebacteriaceae</taxon>
        <taxon>Corynebacterium</taxon>
    </lineage>
</organism>
<accession>A0A7T0KMV3</accession>
<dbReference type="PANTHER" id="PTHR35004:SF8">
    <property type="entry name" value="TRANSPOSASE RV3428C-RELATED"/>
    <property type="match status" value="1"/>
</dbReference>
<dbReference type="InterPro" id="IPR036397">
    <property type="entry name" value="RNaseH_sf"/>
</dbReference>
<feature type="domain" description="Integrase catalytic" evidence="6">
    <location>
        <begin position="111"/>
        <end position="282"/>
    </location>
</feature>
<dbReference type="Pfam" id="PF13683">
    <property type="entry name" value="rve_3"/>
    <property type="match status" value="1"/>
</dbReference>
<dbReference type="Gene3D" id="1.10.10.60">
    <property type="entry name" value="Homeodomain-like"/>
    <property type="match status" value="1"/>
</dbReference>
<dbReference type="Gene3D" id="3.30.420.10">
    <property type="entry name" value="Ribonuclease H-like superfamily/Ribonuclease H"/>
    <property type="match status" value="1"/>
</dbReference>
<evidence type="ECO:0000256" key="1">
    <source>
        <dbReference type="ARBA" id="ARBA00009277"/>
    </source>
</evidence>
<dbReference type="InterPro" id="IPR001584">
    <property type="entry name" value="Integrase_cat-core"/>
</dbReference>
<dbReference type="GO" id="GO:0015074">
    <property type="term" value="P:DNA integration"/>
    <property type="evidence" value="ECO:0007669"/>
    <property type="project" value="InterPro"/>
</dbReference>
<protein>
    <submittedName>
        <fullName evidence="7">IS21 family transposase</fullName>
    </submittedName>
</protein>